<feature type="compositionally biased region" description="Acidic residues" evidence="1">
    <location>
        <begin position="100"/>
        <end position="126"/>
    </location>
</feature>
<evidence type="ECO:0008006" key="4">
    <source>
        <dbReference type="Google" id="ProtNLM"/>
    </source>
</evidence>
<comment type="caution">
    <text evidence="2">The sequence shown here is derived from an EMBL/GenBank/DDBJ whole genome shotgun (WGS) entry which is preliminary data.</text>
</comment>
<name>A0A5N4BZP6_CAMDR</name>
<dbReference type="EMBL" id="JWIN03000071">
    <property type="protein sequence ID" value="KAB1252068.1"/>
    <property type="molecule type" value="Genomic_DNA"/>
</dbReference>
<keyword evidence="3" id="KW-1185">Reference proteome</keyword>
<reference evidence="2 3" key="1">
    <citation type="journal article" date="2019" name="Mol. Ecol. Resour.">
        <title>Improving Illumina assemblies with Hi-C and long reads: an example with the North African dromedary.</title>
        <authorList>
            <person name="Elbers J.P."/>
            <person name="Rogers M.F."/>
            <person name="Perelman P.L."/>
            <person name="Proskuryakova A.A."/>
            <person name="Serdyukova N.A."/>
            <person name="Johnson W.E."/>
            <person name="Horin P."/>
            <person name="Corander J."/>
            <person name="Murphy D."/>
            <person name="Burger P.A."/>
        </authorList>
    </citation>
    <scope>NUCLEOTIDE SEQUENCE [LARGE SCALE GENOMIC DNA]</scope>
    <source>
        <strain evidence="2">Drom800</strain>
        <tissue evidence="2">Blood</tissue>
    </source>
</reference>
<feature type="region of interest" description="Disordered" evidence="1">
    <location>
        <begin position="217"/>
        <end position="246"/>
    </location>
</feature>
<protein>
    <recommendedName>
        <fullName evidence="4">Protein PERCC1</fullName>
    </recommendedName>
</protein>
<dbReference type="AlphaFoldDB" id="A0A5N4BZP6"/>
<feature type="region of interest" description="Disordered" evidence="1">
    <location>
        <begin position="89"/>
        <end position="151"/>
    </location>
</feature>
<organism evidence="2 3">
    <name type="scientific">Camelus dromedarius</name>
    <name type="common">Dromedary</name>
    <name type="synonym">Arabian camel</name>
    <dbReference type="NCBI Taxonomy" id="9838"/>
    <lineage>
        <taxon>Eukaryota</taxon>
        <taxon>Metazoa</taxon>
        <taxon>Chordata</taxon>
        <taxon>Craniata</taxon>
        <taxon>Vertebrata</taxon>
        <taxon>Euteleostomi</taxon>
        <taxon>Mammalia</taxon>
        <taxon>Eutheria</taxon>
        <taxon>Laurasiatheria</taxon>
        <taxon>Artiodactyla</taxon>
        <taxon>Tylopoda</taxon>
        <taxon>Camelidae</taxon>
        <taxon>Camelus</taxon>
    </lineage>
</organism>
<dbReference type="Proteomes" id="UP000299084">
    <property type="component" value="Unassembled WGS sequence"/>
</dbReference>
<evidence type="ECO:0000313" key="3">
    <source>
        <dbReference type="Proteomes" id="UP000299084"/>
    </source>
</evidence>
<dbReference type="Pfam" id="PF15238">
    <property type="entry name" value="TEADIR3"/>
    <property type="match status" value="1"/>
</dbReference>
<sequence>MTMPSPNICQPGQAAELGYKCLSPGGGGPAQRELQASAGGLWALTTNLSPLCPPPQPVPAAPEAPGGGDVEEMAAGVIRPLCDFRLSLPSHGPFLPSDPEPPDTSEEEEEGEEEEEDGEEELEVEGPEGHGPASRSSGWAPEVGPLDPSCPETPLQLLRFSELISGDIQRYFGRKDRGQDADACDIYTDSHLAGSSARELPCADLVYPAQGASLEDDEATEPGVCSPRGPEGQPHGPGIGGDGAQPLGPLAELFDYGLRQYSGPRAPASHRLRLERKYGHITPMTQRKLPPSFWKEPAPSPLGLLHPGMPDFSDLLASWSAEAGPELLGGGAQALEGVQLAEA</sequence>
<proteinExistence type="predicted"/>
<evidence type="ECO:0000313" key="2">
    <source>
        <dbReference type="EMBL" id="KAB1252068.1"/>
    </source>
</evidence>
<accession>A0A5N4BZP6</accession>
<evidence type="ECO:0000256" key="1">
    <source>
        <dbReference type="SAM" id="MobiDB-lite"/>
    </source>
</evidence>
<gene>
    <name evidence="2" type="ORF">Cadr_000030858</name>
</gene>
<dbReference type="InterPro" id="IPR053819">
    <property type="entry name" value="TEADIR3_omega_loop"/>
</dbReference>